<dbReference type="AlphaFoldDB" id="V9VVE7"/>
<dbReference type="PANTHER" id="PTHR48467">
    <property type="entry name" value="GLUTAMATE SYNTHASE 1 [NADH], CHLOROPLASTIC-LIKE"/>
    <property type="match status" value="1"/>
</dbReference>
<keyword evidence="7" id="KW-1185">Reference proteome</keyword>
<evidence type="ECO:0000313" key="6">
    <source>
        <dbReference type="EMBL" id="AHD01928.1"/>
    </source>
</evidence>
<keyword evidence="2" id="KW-0285">Flavoprotein</keyword>
<protein>
    <submittedName>
        <fullName evidence="6">Oxidoreductase</fullName>
    </submittedName>
</protein>
<evidence type="ECO:0000256" key="2">
    <source>
        <dbReference type="ARBA" id="ARBA00022630"/>
    </source>
</evidence>
<sequence>MIRQFARLFERQGARFIGNLAVNEQISLDDLRAAYDAVVLAAGLPGDRSLGIPGEDLAGVHASGQLTQAINEHPEAADLPRLGKHPVIMGNGNVAIDLLRLLAKTPEELEGSDAGPGVSAWLAASGIESLQIIGRSQAGQAKFDPVMVKELGKLAGVTIRVEGAGDSDDPEAAKKLAALAVIDGHGTGRRLVTFRFGLTPVALEGRDRVETAVFRTADGGEERISCTAFLTAIGFRAEGALERDALVAGAEDAEGGKLDDGLYATGWFRRGPRGTIPENRADAQALAKTILAEIPAEGSGKPGRAILEGLPDLVSYEGWQRIDAAETAAAPEGRCRVKISTRARMLALSKASEELR</sequence>
<keyword evidence="5" id="KW-0560">Oxidoreductase</keyword>
<proteinExistence type="predicted"/>
<keyword evidence="3" id="KW-0274">FAD</keyword>
<comment type="cofactor">
    <cofactor evidence="1">
        <name>FAD</name>
        <dbReference type="ChEBI" id="CHEBI:57692"/>
    </cofactor>
</comment>
<name>V9VVE7_9RHOB</name>
<organism evidence="6 7">
    <name type="scientific">Leisingera methylohalidivorans DSM 14336</name>
    <dbReference type="NCBI Taxonomy" id="999552"/>
    <lineage>
        <taxon>Bacteria</taxon>
        <taxon>Pseudomonadati</taxon>
        <taxon>Pseudomonadota</taxon>
        <taxon>Alphaproteobacteria</taxon>
        <taxon>Rhodobacterales</taxon>
        <taxon>Roseobacteraceae</taxon>
        <taxon>Leisingera</taxon>
    </lineage>
</organism>
<dbReference type="EMBL" id="CP006773">
    <property type="protein sequence ID" value="AHD01928.1"/>
    <property type="molecule type" value="Genomic_DNA"/>
</dbReference>
<dbReference type="SUPFAM" id="SSF51905">
    <property type="entry name" value="FAD/NAD(P)-binding domain"/>
    <property type="match status" value="2"/>
</dbReference>
<dbReference type="GO" id="GO:0016491">
    <property type="term" value="F:oxidoreductase activity"/>
    <property type="evidence" value="ECO:0007669"/>
    <property type="project" value="UniProtKB-KW"/>
</dbReference>
<dbReference type="HOGENOM" id="CLU_024722_4_0_5"/>
<dbReference type="STRING" id="999552.METH_15660"/>
<evidence type="ECO:0000256" key="5">
    <source>
        <dbReference type="ARBA" id="ARBA00023002"/>
    </source>
</evidence>
<dbReference type="Gene3D" id="3.50.50.60">
    <property type="entry name" value="FAD/NAD(P)-binding domain"/>
    <property type="match status" value="1"/>
</dbReference>
<reference evidence="6 7" key="1">
    <citation type="submission" date="2013-09" db="EMBL/GenBank/DDBJ databases">
        <authorList>
            <consortium name="DOE Joint Genome Institute"/>
            <person name="Klenk H.-P."/>
            <person name="Huntemann M."/>
            <person name="Han J."/>
            <person name="Chen A."/>
            <person name="Kyrpides N."/>
            <person name="Mavromatis K."/>
            <person name="Markowitz V."/>
            <person name="Palaniappan K."/>
            <person name="Ivanova N."/>
            <person name="Schaumberg A."/>
            <person name="Pati A."/>
            <person name="Liolios K."/>
            <person name="Nordberg H.P."/>
            <person name="Cantor M.N."/>
            <person name="Hua S.X."/>
            <person name="Woyke T."/>
        </authorList>
    </citation>
    <scope>NUCLEOTIDE SEQUENCE [LARGE SCALE GENOMIC DNA]</scope>
    <source>
        <strain evidence="6 7">DSM 14336</strain>
    </source>
</reference>
<evidence type="ECO:0000313" key="7">
    <source>
        <dbReference type="Proteomes" id="UP000018780"/>
    </source>
</evidence>
<dbReference type="Gene3D" id="3.40.50.720">
    <property type="entry name" value="NAD(P)-binding Rossmann-like Domain"/>
    <property type="match status" value="1"/>
</dbReference>
<keyword evidence="4" id="KW-0521">NADP</keyword>
<evidence type="ECO:0000256" key="4">
    <source>
        <dbReference type="ARBA" id="ARBA00022857"/>
    </source>
</evidence>
<dbReference type="InterPro" id="IPR055275">
    <property type="entry name" value="Ferredox_Rdtase"/>
</dbReference>
<dbReference type="PATRIC" id="fig|999552.6.peg.3136"/>
<dbReference type="Proteomes" id="UP000018780">
    <property type="component" value="Chromosome"/>
</dbReference>
<dbReference type="InterPro" id="IPR036188">
    <property type="entry name" value="FAD/NAD-bd_sf"/>
</dbReference>
<evidence type="ECO:0000256" key="3">
    <source>
        <dbReference type="ARBA" id="ARBA00022827"/>
    </source>
</evidence>
<dbReference type="KEGG" id="lmd:METH_15660"/>
<accession>V9VVE7</accession>
<dbReference type="PANTHER" id="PTHR48467:SF1">
    <property type="entry name" value="GLUTAMATE SYNTHASE 1 [NADH], CHLOROPLASTIC-LIKE"/>
    <property type="match status" value="1"/>
</dbReference>
<evidence type="ECO:0000256" key="1">
    <source>
        <dbReference type="ARBA" id="ARBA00001974"/>
    </source>
</evidence>
<gene>
    <name evidence="6" type="ORF">METH_15660</name>
</gene>